<protein>
    <submittedName>
        <fullName evidence="4">S-layer homology domain-containing protein</fullName>
    </submittedName>
</protein>
<sequence>MTSKKTYAIILTALISLSLVSPVYAQETNKISSITSASNTTTVSAISESNSKISKDEAKVIAKKILKDYFEFSIDDTKYQTNVNFTPDYQFGTNSKNYSWQINWNSHDQEKDVSVNVSVDAISGKVTNVDIMTSLRGQSPGIATLTEDQAKEVAVKFLNKINPQEFSQCKLIKNDSMSYGWKGDPTSYNFNYCRIVNSIPFSGNFLNVTVDSITGKIRSYGFRWSDYQLPSQDGVISQEKADQIFKDNLNLDLKYVPYRDEYGYDTKTKTTKVAYMPDMSSGVNIDAKEGKALDYNNTSPLDKKVTDLDENQKKSFIGSYKPVQKLDKELTSNAAETIMKSLIKEIYGDGYDIQATSYQDNNGIYGSVLACWSSHFTKKGANNDFADQGQITIDSSTGQLVSINRFNPVDKFGSNNDSSKPKITWEQAYSKSIDIVKKYFPDKVKDIDTKQTYIQRTEYYNNVPQFDRLYGFNFNRLVNGLSYQDDSISVNFNSSTGEIANIDSRWTQDLNAPSANGVISKSDAQNIFFNTYKPQLQYTLFNASKDPKNSELGVKLVYSVLDGLQYRQLNGIDAFKGKFIDYNGQEIDNNFEAFKSKIKGSPVEKELSILASLGIIDTKDFDLNKQITRADLVKILVNAKGYRPYMLEKSPDLKINYSGSKNDETYKYLQMAVSYGMLDNSGDFNANEKVTREEAIKALVKLLGYDKLAQSKGIFTLSYSDASDITPANTGYVAISKGLGLTNDTDNKFRPKNQITISDLAVNVYRALNSLRSNGY</sequence>
<proteinExistence type="predicted"/>
<feature type="domain" description="SLH" evidence="3">
    <location>
        <begin position="652"/>
        <end position="713"/>
    </location>
</feature>
<evidence type="ECO:0000313" key="5">
    <source>
        <dbReference type="Proteomes" id="UP000622687"/>
    </source>
</evidence>
<dbReference type="RefSeq" id="WP_211141814.1">
    <property type="nucleotide sequence ID" value="NZ_JAEEGB010000006.1"/>
</dbReference>
<evidence type="ECO:0000313" key="4">
    <source>
        <dbReference type="EMBL" id="MBI6872302.1"/>
    </source>
</evidence>
<dbReference type="InterPro" id="IPR001119">
    <property type="entry name" value="SLH_dom"/>
</dbReference>
<dbReference type="Proteomes" id="UP000622687">
    <property type="component" value="Unassembled WGS sequence"/>
</dbReference>
<keyword evidence="5" id="KW-1185">Reference proteome</keyword>
<dbReference type="InterPro" id="IPR032599">
    <property type="entry name" value="YcdB/YcdC_rep_domain"/>
</dbReference>
<reference evidence="4" key="1">
    <citation type="submission" date="2020-12" db="EMBL/GenBank/DDBJ databases">
        <title>Clostridium thailandense sp. nov., a novel acetogenic bacterium isolated from peat land soil in Thailand.</title>
        <authorList>
            <person name="Chaikitkaew S."/>
            <person name="Birkeland N.K."/>
        </authorList>
    </citation>
    <scope>NUCLEOTIDE SEQUENCE</scope>
    <source>
        <strain evidence="4">DSM 17425</strain>
    </source>
</reference>
<feature type="domain" description="SLH" evidence="3">
    <location>
        <begin position="716"/>
        <end position="776"/>
    </location>
</feature>
<evidence type="ECO:0000259" key="3">
    <source>
        <dbReference type="PROSITE" id="PS51272"/>
    </source>
</evidence>
<dbReference type="AlphaFoldDB" id="A0A934HWL8"/>
<keyword evidence="1" id="KW-0677">Repeat</keyword>
<dbReference type="PROSITE" id="PS51272">
    <property type="entry name" value="SLH"/>
    <property type="match status" value="3"/>
</dbReference>
<accession>A0A934HWL8</accession>
<feature type="domain" description="SLH" evidence="3">
    <location>
        <begin position="590"/>
        <end position="650"/>
    </location>
</feature>
<keyword evidence="2" id="KW-0732">Signal</keyword>
<feature type="chain" id="PRO_5037428018" evidence="2">
    <location>
        <begin position="26"/>
        <end position="776"/>
    </location>
</feature>
<gene>
    <name evidence="4" type="ORF">I6U51_06215</name>
</gene>
<organism evidence="4 5">
    <name type="scientific">Clostridium aciditolerans</name>
    <dbReference type="NCBI Taxonomy" id="339861"/>
    <lineage>
        <taxon>Bacteria</taxon>
        <taxon>Bacillati</taxon>
        <taxon>Bacillota</taxon>
        <taxon>Clostridia</taxon>
        <taxon>Eubacteriales</taxon>
        <taxon>Clostridiaceae</taxon>
        <taxon>Clostridium</taxon>
    </lineage>
</organism>
<comment type="caution">
    <text evidence="4">The sequence shown here is derived from an EMBL/GenBank/DDBJ whole genome shotgun (WGS) entry which is preliminary data.</text>
</comment>
<dbReference type="Pfam" id="PF16244">
    <property type="entry name" value="DUF4901"/>
    <property type="match status" value="2"/>
</dbReference>
<feature type="signal peptide" evidence="2">
    <location>
        <begin position="1"/>
        <end position="25"/>
    </location>
</feature>
<name>A0A934HWL8_9CLOT</name>
<dbReference type="EMBL" id="JAEEGB010000006">
    <property type="protein sequence ID" value="MBI6872302.1"/>
    <property type="molecule type" value="Genomic_DNA"/>
</dbReference>
<evidence type="ECO:0000256" key="1">
    <source>
        <dbReference type="ARBA" id="ARBA00022737"/>
    </source>
</evidence>
<evidence type="ECO:0000256" key="2">
    <source>
        <dbReference type="SAM" id="SignalP"/>
    </source>
</evidence>
<dbReference type="Pfam" id="PF00395">
    <property type="entry name" value="SLH"/>
    <property type="match status" value="1"/>
</dbReference>